<evidence type="ECO:0000313" key="1">
    <source>
        <dbReference type="EMBL" id="KAF4947857.1"/>
    </source>
</evidence>
<reference evidence="1" key="2">
    <citation type="submission" date="2020-05" db="EMBL/GenBank/DDBJ databases">
        <authorList>
            <person name="Kim H.-S."/>
            <person name="Proctor R.H."/>
            <person name="Brown D.W."/>
        </authorList>
    </citation>
    <scope>NUCLEOTIDE SEQUENCE</scope>
    <source>
        <strain evidence="1">NRRL 45417</strain>
    </source>
</reference>
<accession>A0A8H4SXY5</accession>
<reference evidence="1" key="1">
    <citation type="journal article" date="2020" name="BMC Genomics">
        <title>Correction to: Identification and distribution of gene clusters required for synthesis of sphingolipid metabolism inhibitors in diverse species of the filamentous fungus Fusarium.</title>
        <authorList>
            <person name="Kim H.S."/>
            <person name="Lohmar J.M."/>
            <person name="Busman M."/>
            <person name="Brown D.W."/>
            <person name="Naumann T.A."/>
            <person name="Divon H.H."/>
            <person name="Lysoe E."/>
            <person name="Uhlig S."/>
            <person name="Proctor R.H."/>
        </authorList>
    </citation>
    <scope>NUCLEOTIDE SEQUENCE</scope>
    <source>
        <strain evidence="1">NRRL 45417</strain>
    </source>
</reference>
<keyword evidence="2" id="KW-1185">Reference proteome</keyword>
<comment type="caution">
    <text evidence="1">The sequence shown here is derived from an EMBL/GenBank/DDBJ whole genome shotgun (WGS) entry which is preliminary data.</text>
</comment>
<gene>
    <name evidence="1" type="ORF">FGADI_10095</name>
</gene>
<name>A0A8H4SXY5_9HYPO</name>
<sequence length="271" mass="31287">MANQPQYLPFAGNWPDEMYLWERSDTNDAAASVAERGFDPIELNGEQPRQHILRRVNPLWESNALENSKFNTPKIWEHQFNTNETENLRPPRNRNVTVTKARHYWSPYDLLGLFLSKLGRAQPGATEDNFYLPLTAMYSQWCAQIGGRRARGVGDMSKYYQCTYRPDTGEFFLGASLAGYNPDWDNPLQVGQWKEGHPVPEDLLSPSIRKGLQWSRYEILKCNFPSFGWEFMQSPVLQTEVDGHKFGNCAETYPFMEMLGSPFTRADLLKM</sequence>
<dbReference type="Proteomes" id="UP000604273">
    <property type="component" value="Unassembled WGS sequence"/>
</dbReference>
<dbReference type="OrthoDB" id="5350472at2759"/>
<protein>
    <submittedName>
        <fullName evidence="1">Uncharacterized protein</fullName>
    </submittedName>
</protein>
<proteinExistence type="predicted"/>
<evidence type="ECO:0000313" key="2">
    <source>
        <dbReference type="Proteomes" id="UP000604273"/>
    </source>
</evidence>
<dbReference type="AlphaFoldDB" id="A0A8H4SXY5"/>
<organism evidence="1 2">
    <name type="scientific">Fusarium gaditjirri</name>
    <dbReference type="NCBI Taxonomy" id="282569"/>
    <lineage>
        <taxon>Eukaryota</taxon>
        <taxon>Fungi</taxon>
        <taxon>Dikarya</taxon>
        <taxon>Ascomycota</taxon>
        <taxon>Pezizomycotina</taxon>
        <taxon>Sordariomycetes</taxon>
        <taxon>Hypocreomycetidae</taxon>
        <taxon>Hypocreales</taxon>
        <taxon>Nectriaceae</taxon>
        <taxon>Fusarium</taxon>
        <taxon>Fusarium nisikadoi species complex</taxon>
    </lineage>
</organism>
<dbReference type="EMBL" id="JABFAI010000275">
    <property type="protein sequence ID" value="KAF4947857.1"/>
    <property type="molecule type" value="Genomic_DNA"/>
</dbReference>